<dbReference type="InterPro" id="IPR050091">
    <property type="entry name" value="PKS_NRPS_Biosynth_Enz"/>
</dbReference>
<dbReference type="Pfam" id="PF16197">
    <property type="entry name" value="KAsynt_C_assoc"/>
    <property type="match status" value="1"/>
</dbReference>
<dbReference type="EMBL" id="BGZK01000456">
    <property type="protein sequence ID" value="GBP44685.1"/>
    <property type="molecule type" value="Genomic_DNA"/>
</dbReference>
<dbReference type="InterPro" id="IPR016036">
    <property type="entry name" value="Malonyl_transacylase_ACP-bd"/>
</dbReference>
<dbReference type="UniPathway" id="UPA00094"/>
<evidence type="ECO:0000313" key="2">
    <source>
        <dbReference type="EMBL" id="GBP44685.1"/>
    </source>
</evidence>
<dbReference type="InterPro" id="IPR032821">
    <property type="entry name" value="PKS_assoc"/>
</dbReference>
<organism evidence="2 3">
    <name type="scientific">Eumeta variegata</name>
    <name type="common">Bagworm moth</name>
    <name type="synonym">Eumeta japonica</name>
    <dbReference type="NCBI Taxonomy" id="151549"/>
    <lineage>
        <taxon>Eukaryota</taxon>
        <taxon>Metazoa</taxon>
        <taxon>Ecdysozoa</taxon>
        <taxon>Arthropoda</taxon>
        <taxon>Hexapoda</taxon>
        <taxon>Insecta</taxon>
        <taxon>Pterygota</taxon>
        <taxon>Neoptera</taxon>
        <taxon>Endopterygota</taxon>
        <taxon>Lepidoptera</taxon>
        <taxon>Glossata</taxon>
        <taxon>Ditrysia</taxon>
        <taxon>Tineoidea</taxon>
        <taxon>Psychidae</taxon>
        <taxon>Oiketicinae</taxon>
        <taxon>Eumeta</taxon>
    </lineage>
</organism>
<keyword evidence="3" id="KW-1185">Reference proteome</keyword>
<dbReference type="Gene3D" id="3.30.70.3290">
    <property type="match status" value="1"/>
</dbReference>
<dbReference type="SMART" id="SM00827">
    <property type="entry name" value="PKS_AT"/>
    <property type="match status" value="1"/>
</dbReference>
<dbReference type="SUPFAM" id="SSF55048">
    <property type="entry name" value="Probable ACP-binding domain of malonyl-CoA ACP transacylase"/>
    <property type="match status" value="1"/>
</dbReference>
<feature type="domain" description="Ketosynthase family 3 (KS3)" evidence="1">
    <location>
        <begin position="1"/>
        <end position="180"/>
    </location>
</feature>
<dbReference type="Pfam" id="PF02801">
    <property type="entry name" value="Ketoacyl-synt_C"/>
    <property type="match status" value="1"/>
</dbReference>
<dbReference type="InterPro" id="IPR042104">
    <property type="entry name" value="PKS_dehydratase_sf"/>
</dbReference>
<dbReference type="SUPFAM" id="SSF53901">
    <property type="entry name" value="Thiolase-like"/>
    <property type="match status" value="1"/>
</dbReference>
<dbReference type="Gene3D" id="3.40.47.10">
    <property type="match status" value="1"/>
</dbReference>
<dbReference type="InterPro" id="IPR001227">
    <property type="entry name" value="Ac_transferase_dom_sf"/>
</dbReference>
<evidence type="ECO:0000259" key="1">
    <source>
        <dbReference type="PROSITE" id="PS52004"/>
    </source>
</evidence>
<proteinExistence type="predicted"/>
<dbReference type="GO" id="GO:0006633">
    <property type="term" value="P:fatty acid biosynthetic process"/>
    <property type="evidence" value="ECO:0007669"/>
    <property type="project" value="UniProtKB-UniPathway"/>
</dbReference>
<dbReference type="InterPro" id="IPR014031">
    <property type="entry name" value="Ketoacyl_synth_C"/>
</dbReference>
<dbReference type="SUPFAM" id="SSF52151">
    <property type="entry name" value="FabD/lysophospholipase-like"/>
    <property type="match status" value="1"/>
</dbReference>
<gene>
    <name evidence="2" type="primary">Fasn</name>
    <name evidence="2" type="ORF">EVAR_44213_1</name>
</gene>
<dbReference type="Gene3D" id="3.10.129.110">
    <property type="entry name" value="Polyketide synthase dehydratase"/>
    <property type="match status" value="1"/>
</dbReference>
<dbReference type="PANTHER" id="PTHR43775">
    <property type="entry name" value="FATTY ACID SYNTHASE"/>
    <property type="match status" value="1"/>
</dbReference>
<dbReference type="AlphaFoldDB" id="A0A4C1W3L9"/>
<dbReference type="PROSITE" id="PS52004">
    <property type="entry name" value="KS3_2"/>
    <property type="match status" value="1"/>
</dbReference>
<dbReference type="Pfam" id="PF00698">
    <property type="entry name" value="Acyl_transf_1"/>
    <property type="match status" value="1"/>
</dbReference>
<evidence type="ECO:0000313" key="3">
    <source>
        <dbReference type="Proteomes" id="UP000299102"/>
    </source>
</evidence>
<dbReference type="PANTHER" id="PTHR43775:SF23">
    <property type="entry name" value="FATTY ACID SYNTHASE 3"/>
    <property type="match status" value="1"/>
</dbReference>
<dbReference type="STRING" id="151549.A0A4C1W3L9"/>
<dbReference type="GO" id="GO:0004312">
    <property type="term" value="F:fatty acid synthase activity"/>
    <property type="evidence" value="ECO:0007669"/>
    <property type="project" value="TreeGrafter"/>
</dbReference>
<sequence>MRLCHVKNEVGGWCRDDCAEGAVGLQPMGPLREKIYFTDFLRKCYEEADVSPADVEYLEAFAIGLPESDRMEMEAVDAALCRPGRAAPLLVSSVASNMGYSEAVSTLAALVKVCLAYHKGWPARGLHCTTPLAVDGVREGRIRVHAAPAAADARPPLQYKYAAINSLSYSGNNGHVLLQGYYKEKMMLLTPPHIEKQPNLDGHLQANSSKSLEFSEKSNGGGERQALALYSRISSLAIFRLNIIFFKFTLAIIGSQGLVMEPKEVLELLAKGGPNASPALRPSSRIISEIPGRYSSLPYLVSISGRLETSVQHVIEELRSLPLDPESIALLHSVHEKPTVGHMGRGYVILSPAPEEGSPPKVLAEAYQYYPDLRRPLCFVYSGMGSQWATMGAELLRLPIFAAAIERCRQVLEPRGVDLMRILTDPEPSIFDNILHSFVGIAAVQIGLTDVLRELGLKPDYIIGHSVGELGCAYADECFTLEETILAAYSRGLVSVETPFVRGAMAAVRDLCPPDVAIACHNSSDSCTISGPAESLRAFVSDLRARGIFAKEVPCSNIAYHSQYIAAAGPALLQHLSAIITEPKRRSERWLSTSVPQDNWSKPAAIFSSAEYHTNNLLRPVLFEETARLLPRDAMLVEIAPHGLLQAILRRSMPSTCINIPLTRRAHSEPITFLLEAIGKIYIGGHQPRLAVLYPAVEFPVSTGTPLLSHLMEWMHDEVWPLARYTPAIRIWSYERKFIISLHDEDYQYLVDRRIYGVPCFSAAGLLLLVWETYAMAHAKRRDEFAVEFHRVKLAGDEPQVHEDRPLRLYVAIQRGCGYFEVKNENSLLACGVITKRNIPVVTANETSTDLVDDKVLQLNANDIYRLLEERGYSLRNKFRTVARANIEMNKAELVWNTDWMTFLDGVLQLHALQRPHDGVSRPVSLLFLGINPEAYSKPDVVRAQLEPHQFTCRGITLKEVRLEDRPWPAITDLTLNSLVFMPHFPNHEMNVEEAIHMQLQIVADNIENVTIVQQDDNTFLLQEHIRKAIQNLRAVRCSQRFDFVPAARKNIGPYLLLVQELNSQVLNALPAGSFALGINSNNVRVDWEKSDCALVSCARTTVGEIQLVRRRGVTGAPIKGSTGII</sequence>
<dbReference type="InterPro" id="IPR020841">
    <property type="entry name" value="PKS_Beta-ketoAc_synthase_dom"/>
</dbReference>
<comment type="caution">
    <text evidence="2">The sequence shown here is derived from an EMBL/GenBank/DDBJ whole genome shotgun (WGS) entry which is preliminary data.</text>
</comment>
<name>A0A4C1W3L9_EUMVA</name>
<dbReference type="InterPro" id="IPR014043">
    <property type="entry name" value="Acyl_transferase_dom"/>
</dbReference>
<reference evidence="2 3" key="1">
    <citation type="journal article" date="2019" name="Commun. Biol.">
        <title>The bagworm genome reveals a unique fibroin gene that provides high tensile strength.</title>
        <authorList>
            <person name="Kono N."/>
            <person name="Nakamura H."/>
            <person name="Ohtoshi R."/>
            <person name="Tomita M."/>
            <person name="Numata K."/>
            <person name="Arakawa K."/>
        </authorList>
    </citation>
    <scope>NUCLEOTIDE SEQUENCE [LARGE SCALE GENOMIC DNA]</scope>
</reference>
<dbReference type="Proteomes" id="UP000299102">
    <property type="component" value="Unassembled WGS sequence"/>
</dbReference>
<dbReference type="InterPro" id="IPR016039">
    <property type="entry name" value="Thiolase-like"/>
</dbReference>
<dbReference type="OrthoDB" id="329835at2759"/>
<dbReference type="Gene3D" id="3.40.366.10">
    <property type="entry name" value="Malonyl-Coenzyme A Acyl Carrier Protein, domain 2"/>
    <property type="match status" value="1"/>
</dbReference>
<accession>A0A4C1W3L9</accession>
<protein>
    <submittedName>
        <fullName evidence="2">Fatty acid synthase</fullName>
    </submittedName>
</protein>
<dbReference type="InterPro" id="IPR016035">
    <property type="entry name" value="Acyl_Trfase/lysoPLipase"/>
</dbReference>